<sequence length="283" mass="31972">MGRTTWLDNEGLRKGEWSAEEDRMLVAYIDEYGLGDWRTLPKRAGLQRCGKSCRLRWLNYLRPGIKRGKFTPQEEEDIIKFHSLLGNRWAAIAKQMPNRTDNDIKNHWHSCLKKRLVRSGIDPMTHEPIVKASSSSTMSSPTLTPSSSTTSSSFSSTSSARLLNRLATGISSRKHGLDRIKNVILSEPRPAVEEDKLMISSKEDEEEVNGCFMEIDNNLISTTSLDELLFESTTTTTAGFVAAFDDCSLAEPYDLYQSDLYHETDDQLDLFLEIHSLGQEDLS</sequence>
<dbReference type="Pfam" id="PF00249">
    <property type="entry name" value="Myb_DNA-binding"/>
    <property type="match status" value="2"/>
</dbReference>
<dbReference type="AlphaFoldDB" id="A0A8X8B6I8"/>
<evidence type="ECO:0000313" key="12">
    <source>
        <dbReference type="Proteomes" id="UP000886595"/>
    </source>
</evidence>
<evidence type="ECO:0000256" key="8">
    <source>
        <dbReference type="SAM" id="MobiDB-lite"/>
    </source>
</evidence>
<feature type="region of interest" description="Disordered" evidence="8">
    <location>
        <begin position="130"/>
        <end position="155"/>
    </location>
</feature>
<dbReference type="SUPFAM" id="SSF46689">
    <property type="entry name" value="Homeodomain-like"/>
    <property type="match status" value="1"/>
</dbReference>
<dbReference type="GO" id="GO:0000976">
    <property type="term" value="F:transcription cis-regulatory region binding"/>
    <property type="evidence" value="ECO:0007669"/>
    <property type="project" value="UniProtKB-ARBA"/>
</dbReference>
<dbReference type="InterPro" id="IPR009057">
    <property type="entry name" value="Homeodomain-like_sf"/>
</dbReference>
<evidence type="ECO:0000256" key="7">
    <source>
        <dbReference type="ARBA" id="ARBA00062314"/>
    </source>
</evidence>
<dbReference type="GO" id="GO:0051707">
    <property type="term" value="P:response to other organism"/>
    <property type="evidence" value="ECO:0007669"/>
    <property type="project" value="UniProtKB-ARBA"/>
</dbReference>
<reference evidence="11 12" key="1">
    <citation type="submission" date="2020-02" db="EMBL/GenBank/DDBJ databases">
        <authorList>
            <person name="Ma Q."/>
            <person name="Huang Y."/>
            <person name="Song X."/>
            <person name="Pei D."/>
        </authorList>
    </citation>
    <scope>NUCLEOTIDE SEQUENCE [LARGE SCALE GENOMIC DNA]</scope>
    <source>
        <strain evidence="11">Sxm20200214</strain>
        <tissue evidence="11">Leaf</tissue>
    </source>
</reference>
<dbReference type="PROSITE" id="PS51294">
    <property type="entry name" value="HTH_MYB"/>
    <property type="match status" value="2"/>
</dbReference>
<gene>
    <name evidence="11" type="ORF">Bca52824_006948</name>
</gene>
<dbReference type="CDD" id="cd00167">
    <property type="entry name" value="SANT"/>
    <property type="match status" value="2"/>
</dbReference>
<name>A0A8X8B6I8_BRACI</name>
<evidence type="ECO:0000259" key="9">
    <source>
        <dbReference type="PROSITE" id="PS50090"/>
    </source>
</evidence>
<dbReference type="PROSITE" id="PS50090">
    <property type="entry name" value="MYB_LIKE"/>
    <property type="match status" value="2"/>
</dbReference>
<comment type="caution">
    <text evidence="11">The sequence shown here is derived from an EMBL/GenBank/DDBJ whole genome shotgun (WGS) entry which is preliminary data.</text>
</comment>
<evidence type="ECO:0000256" key="2">
    <source>
        <dbReference type="ARBA" id="ARBA00022737"/>
    </source>
</evidence>
<keyword evidence="2" id="KW-0677">Repeat</keyword>
<organism evidence="11 12">
    <name type="scientific">Brassica carinata</name>
    <name type="common">Ethiopian mustard</name>
    <name type="synonym">Abyssinian cabbage</name>
    <dbReference type="NCBI Taxonomy" id="52824"/>
    <lineage>
        <taxon>Eukaryota</taxon>
        <taxon>Viridiplantae</taxon>
        <taxon>Streptophyta</taxon>
        <taxon>Embryophyta</taxon>
        <taxon>Tracheophyta</taxon>
        <taxon>Spermatophyta</taxon>
        <taxon>Magnoliopsida</taxon>
        <taxon>eudicotyledons</taxon>
        <taxon>Gunneridae</taxon>
        <taxon>Pentapetalae</taxon>
        <taxon>rosids</taxon>
        <taxon>malvids</taxon>
        <taxon>Brassicales</taxon>
        <taxon>Brassicaceae</taxon>
        <taxon>Brassiceae</taxon>
        <taxon>Brassica</taxon>
    </lineage>
</organism>
<dbReference type="GO" id="GO:0005634">
    <property type="term" value="C:nucleus"/>
    <property type="evidence" value="ECO:0007669"/>
    <property type="project" value="UniProtKB-SubCell"/>
</dbReference>
<feature type="domain" description="Myb-like" evidence="9">
    <location>
        <begin position="9"/>
        <end position="61"/>
    </location>
</feature>
<protein>
    <submittedName>
        <fullName evidence="11">Uncharacterized protein</fullName>
    </submittedName>
</protein>
<dbReference type="FunFam" id="1.10.10.60:FF:000394">
    <property type="entry name" value="MYB transcription factor"/>
    <property type="match status" value="1"/>
</dbReference>
<proteinExistence type="predicted"/>
<keyword evidence="12" id="KW-1185">Reference proteome</keyword>
<evidence type="ECO:0000256" key="5">
    <source>
        <dbReference type="ARBA" id="ARBA00023163"/>
    </source>
</evidence>
<dbReference type="Proteomes" id="UP000886595">
    <property type="component" value="Unassembled WGS sequence"/>
</dbReference>
<keyword evidence="4" id="KW-0238">DNA-binding</keyword>
<evidence type="ECO:0000256" key="4">
    <source>
        <dbReference type="ARBA" id="ARBA00023125"/>
    </source>
</evidence>
<feature type="domain" description="Myb-like" evidence="9">
    <location>
        <begin position="62"/>
        <end position="112"/>
    </location>
</feature>
<feature type="compositionally biased region" description="Low complexity" evidence="8">
    <location>
        <begin position="133"/>
        <end position="155"/>
    </location>
</feature>
<dbReference type="PANTHER" id="PTHR10641">
    <property type="entry name" value="MYB FAMILY TRANSCRIPTION FACTOR"/>
    <property type="match status" value="1"/>
</dbReference>
<keyword evidence="3" id="KW-0805">Transcription regulation</keyword>
<evidence type="ECO:0000256" key="6">
    <source>
        <dbReference type="ARBA" id="ARBA00023242"/>
    </source>
</evidence>
<dbReference type="InterPro" id="IPR001005">
    <property type="entry name" value="SANT/Myb"/>
</dbReference>
<keyword evidence="6" id="KW-0539">Nucleus</keyword>
<dbReference type="Gene3D" id="1.10.10.60">
    <property type="entry name" value="Homeodomain-like"/>
    <property type="match status" value="2"/>
</dbReference>
<comment type="subunit">
    <text evidence="7">Can form complexes with MYC2, MYC3 or MYC4.</text>
</comment>
<dbReference type="OrthoDB" id="2143914at2759"/>
<accession>A0A8X8B6I8</accession>
<evidence type="ECO:0000259" key="10">
    <source>
        <dbReference type="PROSITE" id="PS51294"/>
    </source>
</evidence>
<evidence type="ECO:0000313" key="11">
    <source>
        <dbReference type="EMBL" id="KAG2324220.1"/>
    </source>
</evidence>
<dbReference type="InterPro" id="IPR017930">
    <property type="entry name" value="Myb_dom"/>
</dbReference>
<dbReference type="EMBL" id="JAAMPC010000002">
    <property type="protein sequence ID" value="KAG2324220.1"/>
    <property type="molecule type" value="Genomic_DNA"/>
</dbReference>
<dbReference type="SMART" id="SM00717">
    <property type="entry name" value="SANT"/>
    <property type="match status" value="2"/>
</dbReference>
<feature type="domain" description="HTH myb-type" evidence="10">
    <location>
        <begin position="62"/>
        <end position="116"/>
    </location>
</feature>
<keyword evidence="5" id="KW-0804">Transcription</keyword>
<dbReference type="GO" id="GO:0080090">
    <property type="term" value="P:regulation of primary metabolic process"/>
    <property type="evidence" value="ECO:0007669"/>
    <property type="project" value="UniProtKB-ARBA"/>
</dbReference>
<evidence type="ECO:0000256" key="1">
    <source>
        <dbReference type="ARBA" id="ARBA00004123"/>
    </source>
</evidence>
<evidence type="ECO:0000256" key="3">
    <source>
        <dbReference type="ARBA" id="ARBA00023015"/>
    </source>
</evidence>
<dbReference type="InterPro" id="IPR015495">
    <property type="entry name" value="Myb_TF_plants"/>
</dbReference>
<feature type="domain" description="HTH myb-type" evidence="10">
    <location>
        <begin position="9"/>
        <end position="61"/>
    </location>
</feature>
<dbReference type="PANTHER" id="PTHR10641:SF1389">
    <property type="match status" value="1"/>
</dbReference>
<comment type="subcellular location">
    <subcellularLocation>
        <location evidence="1">Nucleus</location>
    </subcellularLocation>
</comment>
<dbReference type="FunFam" id="1.10.10.60:FF:000001">
    <property type="entry name" value="MYB-related transcription factor"/>
    <property type="match status" value="1"/>
</dbReference>